<dbReference type="InterPro" id="IPR009049">
    <property type="entry name" value="Argininosuccinate_lyase"/>
</dbReference>
<evidence type="ECO:0000259" key="1">
    <source>
        <dbReference type="Pfam" id="PF00206"/>
    </source>
</evidence>
<protein>
    <recommendedName>
        <fullName evidence="1">Fumarate lyase N-terminal domain-containing protein</fullName>
    </recommendedName>
</protein>
<dbReference type="InterPro" id="IPR008948">
    <property type="entry name" value="L-Aspartase-like"/>
</dbReference>
<accession>A0A8C3G6Q4</accession>
<sequence length="111" mass="12618">MEKFNASIAYDQRMWNADIRGSKAYVKALEKAKLVTTEEMNQIVQGLDQISGEWSQGLFVIKPEDEDIHTANERRLKKLIGAPAGKLHTGRSRNDQVCLSNIKAVVWYLIK</sequence>
<keyword evidence="3" id="KW-1185">Reference proteome</keyword>
<feature type="domain" description="Fumarate lyase N-terminal" evidence="1">
    <location>
        <begin position="1"/>
        <end position="99"/>
    </location>
</feature>
<dbReference type="Gene3D" id="1.10.275.10">
    <property type="entry name" value="Fumarase/aspartase (N-terminal domain)"/>
    <property type="match status" value="1"/>
</dbReference>
<dbReference type="GO" id="GO:0042450">
    <property type="term" value="P:L-arginine biosynthetic process via ornithine"/>
    <property type="evidence" value="ECO:0007669"/>
    <property type="project" value="InterPro"/>
</dbReference>
<dbReference type="Pfam" id="PF00206">
    <property type="entry name" value="Lyase_1"/>
    <property type="match status" value="1"/>
</dbReference>
<dbReference type="InterPro" id="IPR024083">
    <property type="entry name" value="Fumarase/histidase_N"/>
</dbReference>
<dbReference type="GO" id="GO:0005829">
    <property type="term" value="C:cytosol"/>
    <property type="evidence" value="ECO:0007669"/>
    <property type="project" value="TreeGrafter"/>
</dbReference>
<dbReference type="AlphaFoldDB" id="A0A8C3G6Q4"/>
<proteinExistence type="predicted"/>
<reference evidence="2" key="1">
    <citation type="submission" date="2025-08" db="UniProtKB">
        <authorList>
            <consortium name="Ensembl"/>
        </authorList>
    </citation>
    <scope>IDENTIFICATION</scope>
</reference>
<evidence type="ECO:0000313" key="2">
    <source>
        <dbReference type="Ensembl" id="ENSCLMP00005038603.1"/>
    </source>
</evidence>
<dbReference type="FunFam" id="1.10.275.10:FF:000002">
    <property type="entry name" value="Argininosuccinate lyase"/>
    <property type="match status" value="1"/>
</dbReference>
<dbReference type="GO" id="GO:0004056">
    <property type="term" value="F:argininosuccinate lyase activity"/>
    <property type="evidence" value="ECO:0007669"/>
    <property type="project" value="InterPro"/>
</dbReference>
<dbReference type="InterPro" id="IPR022761">
    <property type="entry name" value="Fumarate_lyase_N"/>
</dbReference>
<dbReference type="SUPFAM" id="SSF48557">
    <property type="entry name" value="L-aspartase-like"/>
    <property type="match status" value="1"/>
</dbReference>
<organism evidence="2 3">
    <name type="scientific">Cyclopterus lumpus</name>
    <name type="common">Lumpsucker</name>
    <dbReference type="NCBI Taxonomy" id="8103"/>
    <lineage>
        <taxon>Eukaryota</taxon>
        <taxon>Metazoa</taxon>
        <taxon>Chordata</taxon>
        <taxon>Craniata</taxon>
        <taxon>Vertebrata</taxon>
        <taxon>Euteleostomi</taxon>
        <taxon>Actinopterygii</taxon>
        <taxon>Neopterygii</taxon>
        <taxon>Teleostei</taxon>
        <taxon>Neoteleostei</taxon>
        <taxon>Acanthomorphata</taxon>
        <taxon>Eupercaria</taxon>
        <taxon>Perciformes</taxon>
        <taxon>Cottioidei</taxon>
        <taxon>Cottales</taxon>
        <taxon>Cyclopteridae</taxon>
        <taxon>Cyclopterus</taxon>
    </lineage>
</organism>
<dbReference type="Ensembl" id="ENSCLMT00005040077.1">
    <property type="protein sequence ID" value="ENSCLMP00005038603.1"/>
    <property type="gene ID" value="ENSCLMG00005018277.1"/>
</dbReference>
<dbReference type="PANTHER" id="PTHR43814">
    <property type="entry name" value="ARGININOSUCCINATE LYASE"/>
    <property type="match status" value="1"/>
</dbReference>
<dbReference type="Proteomes" id="UP000694565">
    <property type="component" value="Unplaced"/>
</dbReference>
<dbReference type="GeneTree" id="ENSGT01020000230584"/>
<reference evidence="2" key="2">
    <citation type="submission" date="2025-09" db="UniProtKB">
        <authorList>
            <consortium name="Ensembl"/>
        </authorList>
    </citation>
    <scope>IDENTIFICATION</scope>
</reference>
<evidence type="ECO:0000313" key="3">
    <source>
        <dbReference type="Proteomes" id="UP000694565"/>
    </source>
</evidence>
<dbReference type="PANTHER" id="PTHR43814:SF1">
    <property type="entry name" value="ARGININOSUCCINATE LYASE"/>
    <property type="match status" value="1"/>
</dbReference>
<name>A0A8C3G6Q4_CYCLU</name>